<accession>A0ABQ8A0T5</accession>
<comment type="caution">
    <text evidence="1">The sequence shown here is derived from an EMBL/GenBank/DDBJ whole genome shotgun (WGS) entry which is preliminary data.</text>
</comment>
<evidence type="ECO:0000313" key="1">
    <source>
        <dbReference type="EMBL" id="KAH0886115.1"/>
    </source>
</evidence>
<dbReference type="EMBL" id="JAGKQM010000014">
    <property type="protein sequence ID" value="KAH0886115.1"/>
    <property type="molecule type" value="Genomic_DNA"/>
</dbReference>
<feature type="non-terminal residue" evidence="1">
    <location>
        <position position="1"/>
    </location>
</feature>
<evidence type="ECO:0000313" key="2">
    <source>
        <dbReference type="Proteomes" id="UP000824890"/>
    </source>
</evidence>
<protein>
    <submittedName>
        <fullName evidence="1">Uncharacterized protein</fullName>
    </submittedName>
</protein>
<reference evidence="1 2" key="1">
    <citation type="submission" date="2021-05" db="EMBL/GenBank/DDBJ databases">
        <title>Genome Assembly of Synthetic Allotetraploid Brassica napus Reveals Homoeologous Exchanges between Subgenomes.</title>
        <authorList>
            <person name="Davis J.T."/>
        </authorList>
    </citation>
    <scope>NUCLEOTIDE SEQUENCE [LARGE SCALE GENOMIC DNA]</scope>
    <source>
        <strain evidence="2">cv. Da-Ae</strain>
        <tissue evidence="1">Seedling</tissue>
    </source>
</reference>
<organism evidence="1 2">
    <name type="scientific">Brassica napus</name>
    <name type="common">Rape</name>
    <dbReference type="NCBI Taxonomy" id="3708"/>
    <lineage>
        <taxon>Eukaryota</taxon>
        <taxon>Viridiplantae</taxon>
        <taxon>Streptophyta</taxon>
        <taxon>Embryophyta</taxon>
        <taxon>Tracheophyta</taxon>
        <taxon>Spermatophyta</taxon>
        <taxon>Magnoliopsida</taxon>
        <taxon>eudicotyledons</taxon>
        <taxon>Gunneridae</taxon>
        <taxon>Pentapetalae</taxon>
        <taxon>rosids</taxon>
        <taxon>malvids</taxon>
        <taxon>Brassicales</taxon>
        <taxon>Brassicaceae</taxon>
        <taxon>Brassiceae</taxon>
        <taxon>Brassica</taxon>
    </lineage>
</organism>
<dbReference type="Proteomes" id="UP000824890">
    <property type="component" value="Unassembled WGS sequence"/>
</dbReference>
<sequence length="218" mass="24223">SVRPHYKKTVNDFAIHPSGKLALAVYLLCDVESCEGKRSFCCRFRAWRVLLSLIRVGRVFFMGVGVHQSEDAKLLLELENGSHKRILCSSPRDVSNCFRVKLLFCFSLILNLGKAHHSLRPQETSSLDHFVTGNGDAFGSLAKIVCLICNKSGTMFTAGSTVKVHQRSVVGCFCIIVWDMGMAPKENAYPMRKAHIGNQKAQKLEEVPNSGRALLLID</sequence>
<gene>
    <name evidence="1" type="ORF">HID58_062211</name>
</gene>
<proteinExistence type="predicted"/>
<keyword evidence="2" id="KW-1185">Reference proteome</keyword>
<name>A0ABQ8A0T5_BRANA</name>